<evidence type="ECO:0000256" key="4">
    <source>
        <dbReference type="ARBA" id="ARBA00023136"/>
    </source>
</evidence>
<proteinExistence type="predicted"/>
<keyword evidence="4 5" id="KW-0472">Membrane</keyword>
<dbReference type="PANTHER" id="PTHR37422">
    <property type="entry name" value="TEICHURONIC ACID BIOSYNTHESIS PROTEIN TUAE"/>
    <property type="match status" value="1"/>
</dbReference>
<feature type="transmembrane region" description="Helical" evidence="5">
    <location>
        <begin position="165"/>
        <end position="186"/>
    </location>
</feature>
<feature type="transmembrane region" description="Helical" evidence="5">
    <location>
        <begin position="231"/>
        <end position="249"/>
    </location>
</feature>
<feature type="transmembrane region" description="Helical" evidence="5">
    <location>
        <begin position="379"/>
        <end position="406"/>
    </location>
</feature>
<evidence type="ECO:0000256" key="5">
    <source>
        <dbReference type="SAM" id="Phobius"/>
    </source>
</evidence>
<name>A0ABX2LXD2_9BURK</name>
<evidence type="ECO:0000256" key="2">
    <source>
        <dbReference type="ARBA" id="ARBA00022692"/>
    </source>
</evidence>
<organism evidence="7 8">
    <name type="scientific">Herbaspirillum robiniae</name>
    <dbReference type="NCBI Taxonomy" id="2014887"/>
    <lineage>
        <taxon>Bacteria</taxon>
        <taxon>Pseudomonadati</taxon>
        <taxon>Pseudomonadota</taxon>
        <taxon>Betaproteobacteria</taxon>
        <taxon>Burkholderiales</taxon>
        <taxon>Oxalobacteraceae</taxon>
        <taxon>Herbaspirillum</taxon>
    </lineage>
</organism>
<sequence length="476" mass="52093">MFKNISGSGAGLTLPVDNLRKMVRRLENWPRSCFVLTNLKAMPTALMSNECVVPRFLNWAGFSVVVIFLVLGLIVDKLAGIGFHLLLAVSIVSILICGSTGISSFLASVRRYWPLHAAMCMFFVSVAINKALIGGGSVKDFNFALRFSAFVFFLWLFLQFDRRQFRILGLVFAVAALAIMVKTYVITDGGVQRGYQNFMPILAFTEIGAILGGLAVLSAKWDGQGTFGATMLVRSIKVAACLAGFYSIYLYQSRGALLAVPLLVIMISVGMMPSVKAGKKALLAVLMLSIVASGYLATESVRQRIAQAQSDVSALRKGEGLETPLGVRYQLWRGSMQIFRENMLVGVGGNGYTNALEDLVKRKELTPDAATFPHSHNEFLFTAVIFGMLGILTLLAMYFVPAGFFFRHIRRGPAPKRAAATMGILLCFCYLLDGLVDVMFIWRECGIFFTIVLALLVAAVSRFDAEQDSSNLRPGV</sequence>
<dbReference type="PANTHER" id="PTHR37422:SF13">
    <property type="entry name" value="LIPOPOLYSACCHARIDE BIOSYNTHESIS PROTEIN PA4999-RELATED"/>
    <property type="match status" value="1"/>
</dbReference>
<accession>A0ABX2LXD2</accession>
<dbReference type="RefSeq" id="WP_079218595.1">
    <property type="nucleotide sequence ID" value="NZ_CP018845.1"/>
</dbReference>
<feature type="transmembrane region" description="Helical" evidence="5">
    <location>
        <begin position="255"/>
        <end position="274"/>
    </location>
</feature>
<dbReference type="InterPro" id="IPR007016">
    <property type="entry name" value="O-antigen_ligase-rel_domated"/>
</dbReference>
<dbReference type="InterPro" id="IPR051533">
    <property type="entry name" value="WaaL-like"/>
</dbReference>
<feature type="transmembrane region" description="Helical" evidence="5">
    <location>
        <begin position="418"/>
        <end position="441"/>
    </location>
</feature>
<feature type="domain" description="O-antigen ligase-related" evidence="6">
    <location>
        <begin position="240"/>
        <end position="394"/>
    </location>
</feature>
<dbReference type="GO" id="GO:0016874">
    <property type="term" value="F:ligase activity"/>
    <property type="evidence" value="ECO:0007669"/>
    <property type="project" value="UniProtKB-KW"/>
</dbReference>
<evidence type="ECO:0000259" key="6">
    <source>
        <dbReference type="Pfam" id="PF04932"/>
    </source>
</evidence>
<dbReference type="Pfam" id="PF04932">
    <property type="entry name" value="Wzy_C"/>
    <property type="match status" value="1"/>
</dbReference>
<keyword evidence="8" id="KW-1185">Reference proteome</keyword>
<feature type="transmembrane region" description="Helical" evidence="5">
    <location>
        <begin position="81"/>
        <end position="106"/>
    </location>
</feature>
<feature type="transmembrane region" description="Helical" evidence="5">
    <location>
        <begin position="56"/>
        <end position="75"/>
    </location>
</feature>
<protein>
    <submittedName>
        <fullName evidence="7">O-antigen ligase family protein</fullName>
    </submittedName>
</protein>
<feature type="transmembrane region" description="Helical" evidence="5">
    <location>
        <begin position="113"/>
        <end position="135"/>
    </location>
</feature>
<keyword evidence="7" id="KW-0436">Ligase</keyword>
<comment type="caution">
    <text evidence="7">The sequence shown here is derived from an EMBL/GenBank/DDBJ whole genome shotgun (WGS) entry which is preliminary data.</text>
</comment>
<gene>
    <name evidence="7" type="ORF">HNO84_10030</name>
</gene>
<evidence type="ECO:0000313" key="7">
    <source>
        <dbReference type="EMBL" id="NUU01938.1"/>
    </source>
</evidence>
<feature type="transmembrane region" description="Helical" evidence="5">
    <location>
        <begin position="141"/>
        <end position="158"/>
    </location>
</feature>
<feature type="transmembrane region" description="Helical" evidence="5">
    <location>
        <begin position="198"/>
        <end position="219"/>
    </location>
</feature>
<feature type="transmembrane region" description="Helical" evidence="5">
    <location>
        <begin position="447"/>
        <end position="465"/>
    </location>
</feature>
<dbReference type="Proteomes" id="UP000536746">
    <property type="component" value="Unassembled WGS sequence"/>
</dbReference>
<keyword evidence="2 5" id="KW-0812">Transmembrane</keyword>
<evidence type="ECO:0000313" key="8">
    <source>
        <dbReference type="Proteomes" id="UP000536746"/>
    </source>
</evidence>
<comment type="subcellular location">
    <subcellularLocation>
        <location evidence="1">Membrane</location>
        <topology evidence="1">Multi-pass membrane protein</topology>
    </subcellularLocation>
</comment>
<evidence type="ECO:0000256" key="1">
    <source>
        <dbReference type="ARBA" id="ARBA00004141"/>
    </source>
</evidence>
<keyword evidence="3 5" id="KW-1133">Transmembrane helix</keyword>
<dbReference type="EMBL" id="JABFMT010000008">
    <property type="protein sequence ID" value="NUU01938.1"/>
    <property type="molecule type" value="Genomic_DNA"/>
</dbReference>
<reference evidence="7 8" key="1">
    <citation type="journal article" date="2020" name="Front. Plant Sci.">
        <title>Isolation of Rhizosphere Bacteria That Improve Quality and Water Stress Tolerance in Greenhouse Ornamentals.</title>
        <authorList>
            <person name="Nordstedt N.P."/>
            <person name="Jones M.L."/>
        </authorList>
    </citation>
    <scope>NUCLEOTIDE SEQUENCE [LARGE SCALE GENOMIC DNA]</scope>
    <source>
        <strain evidence="7 8">C6C2</strain>
    </source>
</reference>
<feature type="transmembrane region" description="Helical" evidence="5">
    <location>
        <begin position="281"/>
        <end position="298"/>
    </location>
</feature>
<evidence type="ECO:0000256" key="3">
    <source>
        <dbReference type="ARBA" id="ARBA00022989"/>
    </source>
</evidence>